<accession>A0A8D1DAN2</accession>
<protein>
    <submittedName>
        <fullName evidence="2">Uncharacterized protein</fullName>
    </submittedName>
</protein>
<organism evidence="2 3">
    <name type="scientific">Sus scrofa</name>
    <name type="common">Pig</name>
    <dbReference type="NCBI Taxonomy" id="9823"/>
    <lineage>
        <taxon>Eukaryota</taxon>
        <taxon>Metazoa</taxon>
        <taxon>Chordata</taxon>
        <taxon>Craniata</taxon>
        <taxon>Vertebrata</taxon>
        <taxon>Euteleostomi</taxon>
        <taxon>Mammalia</taxon>
        <taxon>Eutheria</taxon>
        <taxon>Laurasiatheria</taxon>
        <taxon>Artiodactyla</taxon>
        <taxon>Suina</taxon>
        <taxon>Suidae</taxon>
        <taxon>Sus</taxon>
    </lineage>
</organism>
<evidence type="ECO:0000313" key="3">
    <source>
        <dbReference type="Proteomes" id="UP000694722"/>
    </source>
</evidence>
<evidence type="ECO:0000256" key="1">
    <source>
        <dbReference type="SAM" id="MobiDB-lite"/>
    </source>
</evidence>
<dbReference type="Ensembl" id="ENSSSCT00050062124.1">
    <property type="protein sequence ID" value="ENSSSCP00050026687.1"/>
    <property type="gene ID" value="ENSSSCG00050045643.1"/>
</dbReference>
<name>A0A8D1DAN2_PIG</name>
<feature type="region of interest" description="Disordered" evidence="1">
    <location>
        <begin position="18"/>
        <end position="47"/>
    </location>
</feature>
<sequence>MDRIWAEREEKFQLIKNKQGPRPWHMESPRLEGSNRSCSHQPMPELQQHQIPAESVTYTTARGHAGSLTHRARPGLEPATS</sequence>
<proteinExistence type="predicted"/>
<dbReference type="Proteomes" id="UP000694722">
    <property type="component" value="Unplaced"/>
</dbReference>
<dbReference type="Ensembl" id="ENSSSCT00040010454.1">
    <property type="protein sequence ID" value="ENSSSCP00040004067.1"/>
    <property type="gene ID" value="ENSSSCG00040007980.1"/>
</dbReference>
<evidence type="ECO:0000313" key="2">
    <source>
        <dbReference type="Ensembl" id="ENSSSCP00040004067.1"/>
    </source>
</evidence>
<dbReference type="Proteomes" id="UP000694571">
    <property type="component" value="Unplaced"/>
</dbReference>
<dbReference type="AlphaFoldDB" id="A0A8D1DAN2"/>
<reference evidence="2" key="1">
    <citation type="submission" date="2025-05" db="UniProtKB">
        <authorList>
            <consortium name="Ensembl"/>
        </authorList>
    </citation>
    <scope>IDENTIFICATION</scope>
</reference>